<evidence type="ECO:0000256" key="1">
    <source>
        <dbReference type="SAM" id="Phobius"/>
    </source>
</evidence>
<reference evidence="2" key="1">
    <citation type="submission" date="2021-09" db="EMBL/GenBank/DDBJ databases">
        <title>The genome of Mauremys mutica provides insights into the evolution of semi-aquatic lifestyle.</title>
        <authorList>
            <person name="Gong S."/>
            <person name="Gao Y."/>
        </authorList>
    </citation>
    <scope>NUCLEOTIDE SEQUENCE</scope>
    <source>
        <strain evidence="2">MM-2020</strain>
        <tissue evidence="2">Muscle</tissue>
    </source>
</reference>
<dbReference type="Proteomes" id="UP000827986">
    <property type="component" value="Unassembled WGS sequence"/>
</dbReference>
<gene>
    <name evidence="2" type="ORF">KIL84_005070</name>
</gene>
<feature type="transmembrane region" description="Helical" evidence="1">
    <location>
        <begin position="28"/>
        <end position="49"/>
    </location>
</feature>
<organism evidence="2 3">
    <name type="scientific">Mauremys mutica</name>
    <name type="common">yellowpond turtle</name>
    <dbReference type="NCBI Taxonomy" id="74926"/>
    <lineage>
        <taxon>Eukaryota</taxon>
        <taxon>Metazoa</taxon>
        <taxon>Chordata</taxon>
        <taxon>Craniata</taxon>
        <taxon>Vertebrata</taxon>
        <taxon>Euteleostomi</taxon>
        <taxon>Archelosauria</taxon>
        <taxon>Testudinata</taxon>
        <taxon>Testudines</taxon>
        <taxon>Cryptodira</taxon>
        <taxon>Durocryptodira</taxon>
        <taxon>Testudinoidea</taxon>
        <taxon>Geoemydidae</taxon>
        <taxon>Geoemydinae</taxon>
        <taxon>Mauremys</taxon>
    </lineage>
</organism>
<dbReference type="AlphaFoldDB" id="A0A9D3XGZ9"/>
<dbReference type="EMBL" id="JAHDVG010000468">
    <property type="protein sequence ID" value="KAH1181344.1"/>
    <property type="molecule type" value="Genomic_DNA"/>
</dbReference>
<keyword evidence="1" id="KW-0472">Membrane</keyword>
<feature type="non-terminal residue" evidence="2">
    <location>
        <position position="1"/>
    </location>
</feature>
<evidence type="ECO:0000313" key="2">
    <source>
        <dbReference type="EMBL" id="KAH1181344.1"/>
    </source>
</evidence>
<keyword evidence="1" id="KW-1133">Transmembrane helix</keyword>
<evidence type="ECO:0000313" key="3">
    <source>
        <dbReference type="Proteomes" id="UP000827986"/>
    </source>
</evidence>
<name>A0A9D3XGZ9_9SAUR</name>
<proteinExistence type="predicted"/>
<protein>
    <submittedName>
        <fullName evidence="2">Uncharacterized protein</fullName>
    </submittedName>
</protein>
<comment type="caution">
    <text evidence="2">The sequence shown here is derived from an EMBL/GenBank/DDBJ whole genome shotgun (WGS) entry which is preliminary data.</text>
</comment>
<sequence>ITARNLSGNGTGTQVTIETHDQKLMSSYIVPGAVAGTLLFFLVLGILLWRCRQCSKEPLQSRSEAEMNQMEMSSPPPADDATYVNFNFHERDTQAEEEVYTEEKIRPIETDDDNIYTNINARHR</sequence>
<keyword evidence="1" id="KW-0812">Transmembrane</keyword>
<keyword evidence="3" id="KW-1185">Reference proteome</keyword>
<accession>A0A9D3XGZ9</accession>